<organism evidence="5">
    <name type="scientific">Candidatus Actinomarina minuta</name>
    <dbReference type="NCBI Taxonomy" id="1389454"/>
    <lineage>
        <taxon>Bacteria</taxon>
        <taxon>Bacillati</taxon>
        <taxon>Actinomycetota</taxon>
        <taxon>Actinomycetes</taxon>
        <taxon>Candidatus Actinomarinidae</taxon>
        <taxon>Candidatus Actinomarinales</taxon>
        <taxon>Candidatus Actinomarineae</taxon>
        <taxon>Candidatus Actinomarinaceae</taxon>
        <taxon>Candidatus Actinomarina</taxon>
    </lineage>
</organism>
<evidence type="ECO:0000256" key="1">
    <source>
        <dbReference type="ARBA" id="ARBA00010515"/>
    </source>
</evidence>
<proteinExistence type="inferred from homology"/>
<dbReference type="InterPro" id="IPR050300">
    <property type="entry name" value="GDXG_lipolytic_enzyme"/>
</dbReference>
<dbReference type="PROSITE" id="PS01174">
    <property type="entry name" value="LIPASE_GDXG_SER"/>
    <property type="match status" value="1"/>
</dbReference>
<dbReference type="PROSITE" id="PS01173">
    <property type="entry name" value="LIPASE_GDXG_HIS"/>
    <property type="match status" value="1"/>
</dbReference>
<accession>S5DJK7</accession>
<dbReference type="InterPro" id="IPR033140">
    <property type="entry name" value="Lipase_GDXG_put_SER_AS"/>
</dbReference>
<dbReference type="GO" id="GO:0004806">
    <property type="term" value="F:triacylglycerol lipase activity"/>
    <property type="evidence" value="ECO:0007669"/>
    <property type="project" value="TreeGrafter"/>
</dbReference>
<sequence>MISKEAQKSIKTYKRIATFFGFLYRTPNEMTKGRLGFARWFNNLAGTVNPKIKDTVKEEIFIGDIRTFKVSTPSSNPERILLYFHGGGYALGSPESHYSLVSYLADITKTTVYVPDYRLGPENKFPAQLEDSVSCYDFLINNLGYSPEQIAIAGDSAGGHLALITLLKLKETNKPLPSCLALLSPWTDPNGSGDTYTYEMAERDVLLGPMFKKIWDSGDKLYNFYLNDEDMDENNPYVVPYVGNYENCPPVMIQVGTEECLLSDSTRLRDKLELDGCEHEYYEWEGMYHVFHIDVKMPETIQAFNQISDFLKKYIGIKI</sequence>
<name>S5DJK7_9ACTN</name>
<dbReference type="Pfam" id="PF07859">
    <property type="entry name" value="Abhydrolase_3"/>
    <property type="match status" value="1"/>
</dbReference>
<feature type="domain" description="Alpha/beta hydrolase fold-3" evidence="4">
    <location>
        <begin position="81"/>
        <end position="292"/>
    </location>
</feature>
<dbReference type="InterPro" id="IPR029058">
    <property type="entry name" value="AB_hydrolase_fold"/>
</dbReference>
<protein>
    <submittedName>
        <fullName evidence="5">Esterase/lipase</fullName>
    </submittedName>
</protein>
<comment type="similarity">
    <text evidence="1">Belongs to the 'GDXG' lipolytic enzyme family.</text>
</comment>
<reference evidence="5" key="1">
    <citation type="journal article" date="2013" name="Sci. Rep.">
        <title>Metagenomics uncovers a new group of low GC and ultra-small marine Actinobacteria.</title>
        <authorList>
            <person name="Ghai R."/>
            <person name="Mizuno C.M."/>
            <person name="Picazo A."/>
            <person name="Camacho A."/>
            <person name="Rodriguez-Valera F."/>
        </authorList>
    </citation>
    <scope>NUCLEOTIDE SEQUENCE</scope>
</reference>
<dbReference type="EMBL" id="KC811115">
    <property type="protein sequence ID" value="AGQ18894.1"/>
    <property type="molecule type" value="Genomic_DNA"/>
</dbReference>
<evidence type="ECO:0000256" key="3">
    <source>
        <dbReference type="PROSITE-ProRule" id="PRU10038"/>
    </source>
</evidence>
<evidence type="ECO:0000256" key="2">
    <source>
        <dbReference type="ARBA" id="ARBA00022801"/>
    </source>
</evidence>
<feature type="active site" evidence="3">
    <location>
        <position position="156"/>
    </location>
</feature>
<dbReference type="InterPro" id="IPR013094">
    <property type="entry name" value="AB_hydrolase_3"/>
</dbReference>
<keyword evidence="2" id="KW-0378">Hydrolase</keyword>
<dbReference type="PANTHER" id="PTHR48081:SF30">
    <property type="entry name" value="ACETYL-HYDROLASE LIPR-RELATED"/>
    <property type="match status" value="1"/>
</dbReference>
<dbReference type="AlphaFoldDB" id="S5DJK7"/>
<evidence type="ECO:0000313" key="5">
    <source>
        <dbReference type="EMBL" id="AGQ18894.1"/>
    </source>
</evidence>
<dbReference type="PANTHER" id="PTHR48081">
    <property type="entry name" value="AB HYDROLASE SUPERFAMILY PROTEIN C4A8.06C"/>
    <property type="match status" value="1"/>
</dbReference>
<dbReference type="InterPro" id="IPR002168">
    <property type="entry name" value="Lipase_GDXG_HIS_AS"/>
</dbReference>
<dbReference type="SUPFAM" id="SSF53474">
    <property type="entry name" value="alpha/beta-Hydrolases"/>
    <property type="match status" value="1"/>
</dbReference>
<evidence type="ECO:0000259" key="4">
    <source>
        <dbReference type="Pfam" id="PF07859"/>
    </source>
</evidence>
<dbReference type="Gene3D" id="3.40.50.1820">
    <property type="entry name" value="alpha/beta hydrolase"/>
    <property type="match status" value="1"/>
</dbReference>